<evidence type="ECO:0000313" key="1">
    <source>
        <dbReference type="EMBL" id="EEG32019.1"/>
    </source>
</evidence>
<comment type="caution">
    <text evidence="1">The sequence shown here is derived from an EMBL/GenBank/DDBJ whole genome shotgun (WGS) entry which is preliminary data.</text>
</comment>
<organism evidence="1 2">
    <name type="scientific">[Clostridium] methylpentosum DSM 5476</name>
    <dbReference type="NCBI Taxonomy" id="537013"/>
    <lineage>
        <taxon>Bacteria</taxon>
        <taxon>Bacillati</taxon>
        <taxon>Bacillota</taxon>
        <taxon>Clostridia</taxon>
        <taxon>Eubacteriales</taxon>
        <taxon>Oscillospiraceae</taxon>
        <taxon>Oscillospiraceae incertae sedis</taxon>
    </lineage>
</organism>
<reference evidence="1 2" key="2">
    <citation type="submission" date="2009-02" db="EMBL/GenBank/DDBJ databases">
        <title>Draft genome sequence of Clostridium methylpentosum (DSM 5476).</title>
        <authorList>
            <person name="Sudarsanam P."/>
            <person name="Ley R."/>
            <person name="Guruge J."/>
            <person name="Turnbaugh P.J."/>
            <person name="Mahowald M."/>
            <person name="Liep D."/>
            <person name="Gordon J."/>
        </authorList>
    </citation>
    <scope>NUCLEOTIDE SEQUENCE [LARGE SCALE GENOMIC DNA]</scope>
    <source>
        <strain evidence="1 2">DSM 5476</strain>
    </source>
</reference>
<proteinExistence type="predicted"/>
<protein>
    <submittedName>
        <fullName evidence="1">Uncharacterized protein</fullName>
    </submittedName>
</protein>
<dbReference type="STRING" id="537013.CLOSTMETH_00328"/>
<dbReference type="Proteomes" id="UP000003340">
    <property type="component" value="Unassembled WGS sequence"/>
</dbReference>
<dbReference type="AlphaFoldDB" id="C0E933"/>
<gene>
    <name evidence="1" type="ORF">CLOSTMETH_00328</name>
</gene>
<evidence type="ECO:0000313" key="2">
    <source>
        <dbReference type="Proteomes" id="UP000003340"/>
    </source>
</evidence>
<name>C0E933_9FIRM</name>
<reference evidence="1 2" key="1">
    <citation type="submission" date="2009-01" db="EMBL/GenBank/DDBJ databases">
        <authorList>
            <person name="Fulton L."/>
            <person name="Clifton S."/>
            <person name="Fulton B."/>
            <person name="Xu J."/>
            <person name="Minx P."/>
            <person name="Pepin K.H."/>
            <person name="Johnson M."/>
            <person name="Bhonagiri V."/>
            <person name="Nash W.E."/>
            <person name="Mardis E.R."/>
            <person name="Wilson R.K."/>
        </authorList>
    </citation>
    <scope>NUCLEOTIDE SEQUENCE [LARGE SCALE GENOMIC DNA]</scope>
    <source>
        <strain evidence="1 2">DSM 5476</strain>
    </source>
</reference>
<dbReference type="HOGENOM" id="CLU_2615799_0_0_9"/>
<sequence>MGSPCRGTTASPVISDKICRFVLCSRMAHTAVSAFLHLPLTACFASLHCYCAPWSHQSHRQKTEGTLVVPSAVQLNFI</sequence>
<accession>C0E933</accession>
<keyword evidence="2" id="KW-1185">Reference proteome</keyword>
<dbReference type="EMBL" id="ACEC01000016">
    <property type="protein sequence ID" value="EEG32019.1"/>
    <property type="molecule type" value="Genomic_DNA"/>
</dbReference>